<dbReference type="Pfam" id="PF00942">
    <property type="entry name" value="CBM_3"/>
    <property type="match status" value="3"/>
</dbReference>
<feature type="region of interest" description="Disordered" evidence="7">
    <location>
        <begin position="976"/>
        <end position="1032"/>
    </location>
</feature>
<dbReference type="PANTHER" id="PTHR43739">
    <property type="entry name" value="XYLOGLUCANASE (EUROFUNG)"/>
    <property type="match status" value="1"/>
</dbReference>
<feature type="region of interest" description="Disordered" evidence="7">
    <location>
        <begin position="1340"/>
        <end position="1375"/>
    </location>
</feature>
<dbReference type="Gene3D" id="2.60.40.710">
    <property type="entry name" value="Endoglucanase-like"/>
    <property type="match status" value="3"/>
</dbReference>
<evidence type="ECO:0000256" key="5">
    <source>
        <dbReference type="ARBA" id="ARBA00023326"/>
    </source>
</evidence>
<dbReference type="PROSITE" id="PS51172">
    <property type="entry name" value="CBM3"/>
    <property type="match status" value="3"/>
</dbReference>
<dbReference type="SMART" id="SM01067">
    <property type="entry name" value="CBM_3"/>
    <property type="match status" value="3"/>
</dbReference>
<evidence type="ECO:0000256" key="6">
    <source>
        <dbReference type="ARBA" id="ARBA00037986"/>
    </source>
</evidence>
<evidence type="ECO:0000259" key="8">
    <source>
        <dbReference type="PROSITE" id="PS51172"/>
    </source>
</evidence>
<dbReference type="SUPFAM" id="SSF110296">
    <property type="entry name" value="Oligoxyloglucan reducing end-specific cellobiohydrolase"/>
    <property type="match status" value="2"/>
</dbReference>
<feature type="region of interest" description="Disordered" evidence="7">
    <location>
        <begin position="765"/>
        <end position="827"/>
    </location>
</feature>
<evidence type="ECO:0000256" key="1">
    <source>
        <dbReference type="ARBA" id="ARBA00022729"/>
    </source>
</evidence>
<dbReference type="Gene3D" id="3.20.20.80">
    <property type="entry name" value="Glycosidases"/>
    <property type="match status" value="1"/>
</dbReference>
<dbReference type="Gene3D" id="2.60.40.1180">
    <property type="entry name" value="Golgi alpha-mannosidase II"/>
    <property type="match status" value="1"/>
</dbReference>
<dbReference type="PANTHER" id="PTHR43739:SF2">
    <property type="entry name" value="OLIGOXYLOGLUCAN-REDUCING END-SPECIFIC XYLOGLUCANASE-RELATED"/>
    <property type="match status" value="1"/>
</dbReference>
<gene>
    <name evidence="9" type="ORF">OTK00_000772</name>
</gene>
<accession>A0ABY7BP09</accession>
<name>A0ABY7BP09_9FIRM</name>
<keyword evidence="1" id="KW-0732">Signal</keyword>
<keyword evidence="3" id="KW-0119">Carbohydrate metabolism</keyword>
<dbReference type="Proteomes" id="UP001164909">
    <property type="component" value="Chromosome"/>
</dbReference>
<feature type="compositionally biased region" description="Low complexity" evidence="7">
    <location>
        <begin position="1347"/>
        <end position="1372"/>
    </location>
</feature>
<feature type="domain" description="CBM3" evidence="8">
    <location>
        <begin position="1191"/>
        <end position="1341"/>
    </location>
</feature>
<dbReference type="InterPro" id="IPR036966">
    <property type="entry name" value="CBM3_sf"/>
</dbReference>
<evidence type="ECO:0000313" key="10">
    <source>
        <dbReference type="Proteomes" id="UP001164909"/>
    </source>
</evidence>
<dbReference type="InterPro" id="IPR008965">
    <property type="entry name" value="CBM2/CBM3_carb-bd_dom_sf"/>
</dbReference>
<keyword evidence="4" id="KW-0326">Glycosidase</keyword>
<dbReference type="EMBL" id="CP113865">
    <property type="protein sequence ID" value="WAM34557.1"/>
    <property type="molecule type" value="Genomic_DNA"/>
</dbReference>
<comment type="similarity">
    <text evidence="6">Belongs to the glycosyl hydrolase 74 family.</text>
</comment>
<dbReference type="InterPro" id="IPR052025">
    <property type="entry name" value="Xyloglucanase_GH74"/>
</dbReference>
<evidence type="ECO:0000256" key="7">
    <source>
        <dbReference type="SAM" id="MobiDB-lite"/>
    </source>
</evidence>
<keyword evidence="2" id="KW-0378">Hydrolase</keyword>
<dbReference type="InterPro" id="IPR017853">
    <property type="entry name" value="GH"/>
</dbReference>
<dbReference type="SUPFAM" id="SSF49384">
    <property type="entry name" value="Carbohydrate-binding domain"/>
    <property type="match status" value="3"/>
</dbReference>
<evidence type="ECO:0000313" key="9">
    <source>
        <dbReference type="EMBL" id="WAM34557.1"/>
    </source>
</evidence>
<dbReference type="Gene3D" id="2.130.10.10">
    <property type="entry name" value="YVTN repeat-like/Quinoprotein amine dehydrogenase"/>
    <property type="match status" value="2"/>
</dbReference>
<dbReference type="Pfam" id="PF12891">
    <property type="entry name" value="Glyco_hydro_44"/>
    <property type="match status" value="1"/>
</dbReference>
<feature type="domain" description="CBM3" evidence="8">
    <location>
        <begin position="824"/>
        <end position="977"/>
    </location>
</feature>
<dbReference type="InterPro" id="IPR013780">
    <property type="entry name" value="Glyco_hydro_b"/>
</dbReference>
<evidence type="ECO:0000256" key="2">
    <source>
        <dbReference type="ARBA" id="ARBA00022801"/>
    </source>
</evidence>
<evidence type="ECO:0000256" key="3">
    <source>
        <dbReference type="ARBA" id="ARBA00023277"/>
    </source>
</evidence>
<dbReference type="CDD" id="cd15482">
    <property type="entry name" value="Sialidase_non-viral"/>
    <property type="match status" value="1"/>
</dbReference>
<protein>
    <recommendedName>
        <fullName evidence="8">CBM3 domain-containing protein</fullName>
    </recommendedName>
</protein>
<proteinExistence type="inferred from homology"/>
<sequence>MKRLISLFSILLILSFLIVGFLQVSAKADTGIAVQPYVWKNVKIEGGGGFITGIVFNPKEKNLVYVRTDIGGAYRSTDGGNTWTQLMDWVSFDDWNLLGVESIATDPVDPNRLYIAAGTYTNWWTESNGAILRSTDKGNTFEITPLPFKLGGNMPGRNMGERLAIDPNNNKILYLGTREGNGLWKSEDYGVLWKKVTSFPNPGTYIEDPNDPYDYLNHITGVVWVVFDPTSGKPGEGSKIIYVGVADKSTSIYYTKDGGQTWQALPGQPTGLLPQRAKLSSDGMLYITYSNTQGPYNGDYGEVWRYNTKTGEWKNISPMAAKDTYFGYGGLAVDANNPKVVMVAALSSWWPDTYIWRSTDGGETWKCIWEWNGYPNRTLHYNMDISAAPWLNFGITNPTPPEVSPKLGWMVGTLEIDPFNSDRMLYGTGATLYGCDDLTNWDKGQNINIKVKAIGIEETSVQALISPPVGPHLFSALADIAGFRHDDLEKAPNWTYVQPNMGTTTDIDFAELNPNFMVRVGNVDKQWNPNTNRIGFSYDGGKSWFQGNTEPQGTKEGGTVAAAADGSAVVWAPKGAKVCYSTDNGNKWIECANVPSEAIVYSDRVNSNKFYAFKNGKFYISADKGKTFVESPATGLPTSGNFKAVPGIEGDIWLVGNNGMWHSTDGGYSFVKISGVEDAASIGFGKPAEGKTYPAIYTYAKINGVRGIFRSDDCGKTWIRINDDKHQFGCANADITGDPRVYGRVFVATNGLGIKWGEIADSNILPSATPTSTPGSSPTPTPTATITSTPAPTSTATPTPTPTPTVTVTPTPTPTPTPTGAPGTGSGLKVLYKNNETSASAASIRAWFKIVNGGSSSVDLSRVKIRYWYTVDGDKPQSAVCDWAQIGASNVTFNFVKLSSAVSGADYYLEVGFSSGAGQLQPGKDTGDIQVRFNKNDWSNYNQADDWSWMQSMTNYGENTKVTLYVDGVLVWGQEPGGATPAPTSTATPTPTPTVTVTPTSTPTPTPTATATPTPTVSVMPTPAPTASPAGGSYWTPSESYGALKVWYANGNLSSTTNVLNPKIKIENVGTTAVDLSRVKVRYWYTIDGEATQSVSVASSINPAYIDVKFVKLRANAGGADYYVEVGFKSGAGVLAAGQSTREIRLSIQKSSGSYNQSNDYSVRSVTSYIENEKVTGYIDDVLVWGKEPSRNAQIKVWYANGIISSTTNVLNPKIKIENVGTTAVDLSRVKVRYWYTIDGEATQSVSVASSINPAYIDVKFVKLGSNAGGADYYVEVGFKSGAGVLAAGQSTKEIRLSIQKSSGSYNQSNDYSVRSVTSYIENEKVTGYIDDVLVWGREPGRGTKPAGGVTPTPAPAPTATTTPTPTPAVTPDVKISIDTSSGRTKISPYIYGANQDVQGVVHPARRLGGNRLTGYNWENNMSNAGSDWYHSSDDYMCYIMGITGNDKNVPAAVVSKFHEQSIKQNAYSAITLQMAGYVAKDGNGTVSESETAPSPRWAEVKFKKDGALSLQPDVNDNYVYMDEFINYLINKYGKASSATGIKGYILDNEPDLWSATHPRIHPQKVTCSELINKSVELAKVIKTLDPDAEVFGPASYGFAGYLTLQDAPDWNQVKGNHRWFLSWYLEQMKKASDSFGKRLLDVLDIHWYPEAQGGGVRICFDGENNTSRDVAIARMQAPRTLWDPTYKTAQKGQITAGENSWINQWFPEYLPLLPNIKADIDKYYPGTRLAITEFDYGGKDHISGGIALADVLGIFGKYGVYMAARWGDSGSYAQAAYNIYLNYDGKGSRYGSTCVSAETTDVENMPVYASIEGEDDSIVHIILINRNYDRKLKAEIKMNNTRVYTGGEIYGFDSTSSQIRKMGVLSNIQNNTITIEVPNLTVYHIVLTSSK</sequence>
<dbReference type="InterPro" id="IPR024745">
    <property type="entry name" value="GH44_cat"/>
</dbReference>
<keyword evidence="5" id="KW-0624">Polysaccharide degradation</keyword>
<dbReference type="RefSeq" id="WP_045169127.1">
    <property type="nucleotide sequence ID" value="NZ_CP113865.1"/>
</dbReference>
<evidence type="ECO:0000256" key="4">
    <source>
        <dbReference type="ARBA" id="ARBA00023295"/>
    </source>
</evidence>
<feature type="domain" description="CBM3" evidence="8">
    <location>
        <begin position="1040"/>
        <end position="1190"/>
    </location>
</feature>
<dbReference type="InterPro" id="IPR015943">
    <property type="entry name" value="WD40/YVTN_repeat-like_dom_sf"/>
</dbReference>
<feature type="compositionally biased region" description="Low complexity" evidence="7">
    <location>
        <begin position="766"/>
        <end position="810"/>
    </location>
</feature>
<dbReference type="SUPFAM" id="SSF51445">
    <property type="entry name" value="(Trans)glycosidases"/>
    <property type="match status" value="1"/>
</dbReference>
<organism evidence="9 10">
    <name type="scientific">Caldicellulosiruptor morganii</name>
    <dbReference type="NCBI Taxonomy" id="1387555"/>
    <lineage>
        <taxon>Bacteria</taxon>
        <taxon>Bacillati</taxon>
        <taxon>Bacillota</taxon>
        <taxon>Bacillota incertae sedis</taxon>
        <taxon>Caldicellulosiruptorales</taxon>
        <taxon>Caldicellulosiruptoraceae</taxon>
        <taxon>Caldicellulosiruptor</taxon>
    </lineage>
</organism>
<feature type="compositionally biased region" description="Low complexity" evidence="7">
    <location>
        <begin position="979"/>
        <end position="1032"/>
    </location>
</feature>
<reference evidence="9" key="1">
    <citation type="submission" date="2022-12" db="EMBL/GenBank/DDBJ databases">
        <authorList>
            <person name="Bing R.G."/>
            <person name="Willard D.J."/>
            <person name="Manesh M.J.H."/>
            <person name="Laemthong T."/>
            <person name="Crosby J.R."/>
            <person name="Kelly R.M."/>
        </authorList>
    </citation>
    <scope>NUCLEOTIDE SEQUENCE</scope>
    <source>
        <strain evidence="9">DSM 8990</strain>
    </source>
</reference>
<dbReference type="InterPro" id="IPR001956">
    <property type="entry name" value="CBM3"/>
</dbReference>
<keyword evidence="10" id="KW-1185">Reference proteome</keyword>